<feature type="region of interest" description="Disordered" evidence="2">
    <location>
        <begin position="201"/>
        <end position="224"/>
    </location>
</feature>
<name>A0AA95EY17_9BACL</name>
<dbReference type="InterPro" id="IPR019673">
    <property type="entry name" value="Spore_germination_GerPC"/>
</dbReference>
<feature type="coiled-coil region" evidence="1">
    <location>
        <begin position="25"/>
        <end position="52"/>
    </location>
</feature>
<sequence length="224" mass="25848">MQPPNPWQSYPFPPEQSAPQWQQRIVQIEQQLGQLSTQLKGMQDQLNELKNKPPLHVEYHFDQLKVNRLEGTLNVGISPQGMPSIDSLETPNTNQMQDVAELDNDTEQPLRIVQQEMSTYMQSQAPNILIDLEQQYQITLDRDERTRVINDVNKQLEGRVRYYATMSTYPSQGTNEERQQWSRSIKEKTIRDVHGAFSTYLSKQQQATKGDVTAHGSAPHSERN</sequence>
<evidence type="ECO:0000256" key="1">
    <source>
        <dbReference type="SAM" id="Coils"/>
    </source>
</evidence>
<dbReference type="Pfam" id="PF10737">
    <property type="entry name" value="GerPC"/>
    <property type="match status" value="1"/>
</dbReference>
<evidence type="ECO:0000313" key="3">
    <source>
        <dbReference type="EMBL" id="WEK55573.1"/>
    </source>
</evidence>
<dbReference type="AlphaFoldDB" id="A0AA95EY17"/>
<gene>
    <name evidence="3" type="primary">gerPC</name>
    <name evidence="3" type="ORF">P0Y55_05855</name>
</gene>
<protein>
    <submittedName>
        <fullName evidence="3">Spore germination protein GerPC</fullName>
    </submittedName>
</protein>
<keyword evidence="4" id="KW-1185">Reference proteome</keyword>
<organism evidence="3 4">
    <name type="scientific">Candidatus Cohnella colombiensis</name>
    <dbReference type="NCBI Taxonomy" id="3121368"/>
    <lineage>
        <taxon>Bacteria</taxon>
        <taxon>Bacillati</taxon>
        <taxon>Bacillota</taxon>
        <taxon>Bacilli</taxon>
        <taxon>Bacillales</taxon>
        <taxon>Paenibacillaceae</taxon>
        <taxon>Cohnella</taxon>
    </lineage>
</organism>
<dbReference type="EMBL" id="CP119317">
    <property type="protein sequence ID" value="WEK55573.1"/>
    <property type="molecule type" value="Genomic_DNA"/>
</dbReference>
<feature type="region of interest" description="Disordered" evidence="2">
    <location>
        <begin position="1"/>
        <end position="22"/>
    </location>
</feature>
<keyword evidence="1" id="KW-0175">Coiled coil</keyword>
<proteinExistence type="predicted"/>
<evidence type="ECO:0000313" key="4">
    <source>
        <dbReference type="Proteomes" id="UP001178662"/>
    </source>
</evidence>
<accession>A0AA95EY17</accession>
<feature type="compositionally biased region" description="Pro residues" evidence="2">
    <location>
        <begin position="1"/>
        <end position="16"/>
    </location>
</feature>
<reference evidence="3" key="1">
    <citation type="submission" date="2023-03" db="EMBL/GenBank/DDBJ databases">
        <title>Andean soil-derived lignocellulolytic bacterial consortium as a source of novel taxa and putative plastic-active enzymes.</title>
        <authorList>
            <person name="Diaz-Garcia L."/>
            <person name="Chuvochina M."/>
            <person name="Feuerriegel G."/>
            <person name="Bunk B."/>
            <person name="Sproer C."/>
            <person name="Streit W.R."/>
            <person name="Rodriguez L.M."/>
            <person name="Overmann J."/>
            <person name="Jimenez D.J."/>
        </authorList>
    </citation>
    <scope>NUCLEOTIDE SEQUENCE</scope>
    <source>
        <strain evidence="3">MAG 2441</strain>
    </source>
</reference>
<evidence type="ECO:0000256" key="2">
    <source>
        <dbReference type="SAM" id="MobiDB-lite"/>
    </source>
</evidence>
<dbReference type="Proteomes" id="UP001178662">
    <property type="component" value="Chromosome"/>
</dbReference>